<evidence type="ECO:0000256" key="3">
    <source>
        <dbReference type="ARBA" id="ARBA00022801"/>
    </source>
</evidence>
<dbReference type="InterPro" id="IPR027417">
    <property type="entry name" value="P-loop_NTPase"/>
</dbReference>
<dbReference type="InterPro" id="IPR041679">
    <property type="entry name" value="DNA2/NAM7-like_C"/>
</dbReference>
<keyword evidence="3" id="KW-0378">Hydrolase</keyword>
<dbReference type="Pfam" id="PF13087">
    <property type="entry name" value="AAA_12"/>
    <property type="match status" value="1"/>
</dbReference>
<evidence type="ECO:0000256" key="1">
    <source>
        <dbReference type="ARBA" id="ARBA00007913"/>
    </source>
</evidence>
<feature type="domain" description="DNA2/NAM7 helicase-like C-terminal" evidence="7">
    <location>
        <begin position="353"/>
        <end position="546"/>
    </location>
</feature>
<gene>
    <name evidence="8" type="ORF">C7C56_011835</name>
</gene>
<accession>A0A2U2HLZ1</accession>
<dbReference type="InterPro" id="IPR047187">
    <property type="entry name" value="SF1_C_Upf1"/>
</dbReference>
<sequence length="581" mass="63895">MPHPYAQMLAQLRAFVYEERDTATARLLESRRRPMQEKRDKGLAQRFRGLERGTEPGTAWLSLAGGESRFRESDRLCLHTGSPFDDMLAREVVLETDDQTRWLLRFKNRGEVPEDNDVHYYYAEQDGVDLTKFFEQALDEIAGSATASEIILPLLDGTLPFGFNEDDGDYAHRIATEQGLNARQAEAVGLAFASEHVACIQGPPGTGKTRVLALVASLMAARGERVLVTSHTHTAINNALEKIAAYDVPTVKIGSIGQARGLPPQVARAERFSQWKERPVNGGYVLGATPFATCGQRLDMCEFDTILFDEASQITVPLALMAMRRGKRFVFIGDQQQLPPVVLSRSILSGSPSVFARLTADNEDSVMLRQTYRMNQWLAAWPSRTFYGGELVASGANAARRLSLAPAAAPSFADAVLRAEASAVFIPTLEHRARASNVPDARLVAALCEAARNGGLALGDIGVVTPYRAQGRTIRSLLAAKLGSHDAREVVADTVERMQGQERELVILSLATGDLAYLGAVAEFFFQRERLNVSVTRAMTKLVIIGPEIPAQFSAHDEQLARNIQIYRELIDSCVRMEHSP</sequence>
<comment type="caution">
    <text evidence="8">The sequence shown here is derived from an EMBL/GenBank/DDBJ whole genome shotgun (WGS) entry which is preliminary data.</text>
</comment>
<dbReference type="GO" id="GO:0043139">
    <property type="term" value="F:5'-3' DNA helicase activity"/>
    <property type="evidence" value="ECO:0007669"/>
    <property type="project" value="TreeGrafter"/>
</dbReference>
<evidence type="ECO:0000259" key="6">
    <source>
        <dbReference type="Pfam" id="PF13086"/>
    </source>
</evidence>
<dbReference type="GO" id="GO:0005524">
    <property type="term" value="F:ATP binding"/>
    <property type="evidence" value="ECO:0007669"/>
    <property type="project" value="UniProtKB-KW"/>
</dbReference>
<proteinExistence type="inferred from homology"/>
<dbReference type="PANTHER" id="PTHR43788:SF8">
    <property type="entry name" value="DNA-BINDING PROTEIN SMUBP-2"/>
    <property type="match status" value="1"/>
</dbReference>
<dbReference type="EMBL" id="PXWF02000196">
    <property type="protein sequence ID" value="PWF48445.1"/>
    <property type="molecule type" value="Genomic_DNA"/>
</dbReference>
<evidence type="ECO:0000313" key="9">
    <source>
        <dbReference type="Proteomes" id="UP000241421"/>
    </source>
</evidence>
<evidence type="ECO:0000259" key="7">
    <source>
        <dbReference type="Pfam" id="PF13087"/>
    </source>
</evidence>
<evidence type="ECO:0000256" key="5">
    <source>
        <dbReference type="ARBA" id="ARBA00022840"/>
    </source>
</evidence>
<dbReference type="SUPFAM" id="SSF52540">
    <property type="entry name" value="P-loop containing nucleoside triphosphate hydrolases"/>
    <property type="match status" value="1"/>
</dbReference>
<protein>
    <submittedName>
        <fullName evidence="8">DNA helicase</fullName>
    </submittedName>
</protein>
<dbReference type="CDD" id="cd18808">
    <property type="entry name" value="SF1_C_Upf1"/>
    <property type="match status" value="1"/>
</dbReference>
<dbReference type="InterPro" id="IPR050534">
    <property type="entry name" value="Coronavir_polyprotein_1ab"/>
</dbReference>
<feature type="domain" description="DNA2/NAM7 helicase helicase" evidence="6">
    <location>
        <begin position="295"/>
        <end position="345"/>
    </location>
</feature>
<dbReference type="AlphaFoldDB" id="A0A2U2HLZ1"/>
<keyword evidence="4 8" id="KW-0347">Helicase</keyword>
<keyword evidence="5" id="KW-0067">ATP-binding</keyword>
<keyword evidence="2" id="KW-0547">Nucleotide-binding</keyword>
<keyword evidence="9" id="KW-1185">Reference proteome</keyword>
<evidence type="ECO:0000313" key="8">
    <source>
        <dbReference type="EMBL" id="PWF48445.1"/>
    </source>
</evidence>
<dbReference type="PANTHER" id="PTHR43788">
    <property type="entry name" value="DNA2/NAM7 HELICASE FAMILY MEMBER"/>
    <property type="match status" value="1"/>
</dbReference>
<dbReference type="OrthoDB" id="9757917at2"/>
<reference evidence="8 9" key="1">
    <citation type="submission" date="2018-04" db="EMBL/GenBank/DDBJ databases">
        <title>Massilia violaceinigra sp. nov., a novel purple-pigmented bacterium isolated from Tianshan glacier, Xinjiang, China.</title>
        <authorList>
            <person name="Wang H."/>
        </authorList>
    </citation>
    <scope>NUCLEOTIDE SEQUENCE [LARGE SCALE GENOMIC DNA]</scope>
    <source>
        <strain evidence="8 9">B448-2</strain>
    </source>
</reference>
<dbReference type="Pfam" id="PF13086">
    <property type="entry name" value="AAA_11"/>
    <property type="match status" value="2"/>
</dbReference>
<comment type="similarity">
    <text evidence="1">Belongs to the DNA2/NAM7 helicase family.</text>
</comment>
<feature type="domain" description="DNA2/NAM7 helicase helicase" evidence="6">
    <location>
        <begin position="180"/>
        <end position="256"/>
    </location>
</feature>
<dbReference type="InterPro" id="IPR041677">
    <property type="entry name" value="DNA2/NAM7_AAA_11"/>
</dbReference>
<name>A0A2U2HLZ1_9BURK</name>
<organism evidence="8 9">
    <name type="scientific">Massilia glaciei</name>
    <dbReference type="NCBI Taxonomy" id="1524097"/>
    <lineage>
        <taxon>Bacteria</taxon>
        <taxon>Pseudomonadati</taxon>
        <taxon>Pseudomonadota</taxon>
        <taxon>Betaproteobacteria</taxon>
        <taxon>Burkholderiales</taxon>
        <taxon>Oxalobacteraceae</taxon>
        <taxon>Telluria group</taxon>
        <taxon>Massilia</taxon>
    </lineage>
</organism>
<evidence type="ECO:0000256" key="2">
    <source>
        <dbReference type="ARBA" id="ARBA00022741"/>
    </source>
</evidence>
<dbReference type="Gene3D" id="3.40.50.300">
    <property type="entry name" value="P-loop containing nucleotide triphosphate hydrolases"/>
    <property type="match status" value="2"/>
</dbReference>
<dbReference type="Proteomes" id="UP000241421">
    <property type="component" value="Unassembled WGS sequence"/>
</dbReference>
<evidence type="ECO:0000256" key="4">
    <source>
        <dbReference type="ARBA" id="ARBA00022806"/>
    </source>
</evidence>
<dbReference type="GO" id="GO:0016787">
    <property type="term" value="F:hydrolase activity"/>
    <property type="evidence" value="ECO:0007669"/>
    <property type="project" value="UniProtKB-KW"/>
</dbReference>